<dbReference type="Pfam" id="PF02129">
    <property type="entry name" value="Peptidase_S15"/>
    <property type="match status" value="1"/>
</dbReference>
<feature type="domain" description="Xaa-Pro dipeptidyl-peptidase C-terminal" evidence="5">
    <location>
        <begin position="329"/>
        <end position="554"/>
    </location>
</feature>
<feature type="compositionally biased region" description="Polar residues" evidence="3">
    <location>
        <begin position="542"/>
        <end position="559"/>
    </location>
</feature>
<evidence type="ECO:0000259" key="5">
    <source>
        <dbReference type="SMART" id="SM00939"/>
    </source>
</evidence>
<feature type="region of interest" description="Disordered" evidence="3">
    <location>
        <begin position="536"/>
        <end position="559"/>
    </location>
</feature>
<dbReference type="SMART" id="SM00939">
    <property type="entry name" value="PepX_C"/>
    <property type="match status" value="1"/>
</dbReference>
<dbReference type="Pfam" id="PF08530">
    <property type="entry name" value="PepX_C"/>
    <property type="match status" value="1"/>
</dbReference>
<proteinExistence type="inferred from homology"/>
<accession>A0ABT1P8G3</accession>
<evidence type="ECO:0000256" key="4">
    <source>
        <dbReference type="SAM" id="SignalP"/>
    </source>
</evidence>
<evidence type="ECO:0000256" key="1">
    <source>
        <dbReference type="ARBA" id="ARBA00008645"/>
    </source>
</evidence>
<keyword evidence="4" id="KW-0732">Signal</keyword>
<feature type="signal peptide" evidence="4">
    <location>
        <begin position="1"/>
        <end position="44"/>
    </location>
</feature>
<organism evidence="6 7">
    <name type="scientific">Streptantibioticus rubrisoli</name>
    <dbReference type="NCBI Taxonomy" id="1387313"/>
    <lineage>
        <taxon>Bacteria</taxon>
        <taxon>Bacillati</taxon>
        <taxon>Actinomycetota</taxon>
        <taxon>Actinomycetes</taxon>
        <taxon>Kitasatosporales</taxon>
        <taxon>Streptomycetaceae</taxon>
        <taxon>Streptantibioticus</taxon>
    </lineage>
</organism>
<feature type="chain" id="PRO_5047293454" evidence="4">
    <location>
        <begin position="45"/>
        <end position="559"/>
    </location>
</feature>
<evidence type="ECO:0000256" key="3">
    <source>
        <dbReference type="SAM" id="MobiDB-lite"/>
    </source>
</evidence>
<name>A0ABT1P8G3_9ACTN</name>
<keyword evidence="7" id="KW-1185">Reference proteome</keyword>
<sequence length="559" mass="59378">MTRSGPTRERRNRDQRRARRWMTSTLAAAALALTGTFAATPASAAPPAGQRTAPASSTGSFRLVDIPMKDGVVLKADVLTPAPGTPGADARGRYPVVVEPASWGQNDLEFLLQSRKLAADGYVVVTYTVRGFWLSGGQVDVAGPKDVSDISSVIDWTLTHTPADPDRVGMTGLSLGAGMSLMGAAFDPRVKAVAAMSAWGDLVNALYSGQTRHVGAVGILTAVQIPTGRQSPETHQAISDMFGDQHIPELVKWARTRSPGSYVDRINAHHTAVFIANAWTDSIFNPSQIADFYQRLTGPKRLELRPGDHATQEVGGMLGLDNPAWDDGRAWFDQHLKNLGGHGGDHQVQLQVREDAGQEAYPDWRSISTRSERLRLGRADLLGTGTLGGTADTGWRTAITGGVDSGADSGITELSGGLDQFLGIPPTVEVPLLPRGLAAVWQSAPYSGVQRIRGVVGFHTTVTSSAPKGTVFAYLYDVNALGAGRLITHAPQSWSAPAGQAVPLDLSLFATAYDLPAGHRLALVLDTEDPMYGSDTPLGSRLSFSSPANDPSQLTVPLR</sequence>
<dbReference type="Gene3D" id="2.60.120.260">
    <property type="entry name" value="Galactose-binding domain-like"/>
    <property type="match status" value="1"/>
</dbReference>
<dbReference type="Proteomes" id="UP001206206">
    <property type="component" value="Unassembled WGS sequence"/>
</dbReference>
<dbReference type="Gene3D" id="3.40.50.1820">
    <property type="entry name" value="alpha/beta hydrolase"/>
    <property type="match status" value="1"/>
</dbReference>
<comment type="caution">
    <text evidence="6">The sequence shown here is derived from an EMBL/GenBank/DDBJ whole genome shotgun (WGS) entry which is preliminary data.</text>
</comment>
<keyword evidence="2" id="KW-0378">Hydrolase</keyword>
<evidence type="ECO:0000313" key="7">
    <source>
        <dbReference type="Proteomes" id="UP001206206"/>
    </source>
</evidence>
<dbReference type="EMBL" id="JANFNH010000001">
    <property type="protein sequence ID" value="MCQ4040698.1"/>
    <property type="molecule type" value="Genomic_DNA"/>
</dbReference>
<dbReference type="RefSeq" id="WP_255924643.1">
    <property type="nucleotide sequence ID" value="NZ_JANFNH010000001.1"/>
</dbReference>
<dbReference type="SUPFAM" id="SSF53474">
    <property type="entry name" value="alpha/beta-Hydrolases"/>
    <property type="match status" value="1"/>
</dbReference>
<evidence type="ECO:0000256" key="2">
    <source>
        <dbReference type="ARBA" id="ARBA00022801"/>
    </source>
</evidence>
<dbReference type="InterPro" id="IPR050261">
    <property type="entry name" value="FrsA_esterase"/>
</dbReference>
<gene>
    <name evidence="6" type="ORF">NON19_01340</name>
</gene>
<dbReference type="InterPro" id="IPR008979">
    <property type="entry name" value="Galactose-bd-like_sf"/>
</dbReference>
<dbReference type="SUPFAM" id="SSF49785">
    <property type="entry name" value="Galactose-binding domain-like"/>
    <property type="match status" value="1"/>
</dbReference>
<protein>
    <submittedName>
        <fullName evidence="6">Acyl esterase</fullName>
    </submittedName>
</protein>
<dbReference type="PANTHER" id="PTHR22946:SF9">
    <property type="entry name" value="POLYKETIDE TRANSFERASE AF380"/>
    <property type="match status" value="1"/>
</dbReference>
<dbReference type="InterPro" id="IPR013736">
    <property type="entry name" value="Xaa-Pro_dipept_C"/>
</dbReference>
<dbReference type="InterPro" id="IPR000383">
    <property type="entry name" value="Xaa-Pro-like_dom"/>
</dbReference>
<dbReference type="InterPro" id="IPR029058">
    <property type="entry name" value="AB_hydrolase_fold"/>
</dbReference>
<dbReference type="PANTHER" id="PTHR22946">
    <property type="entry name" value="DIENELACTONE HYDROLASE DOMAIN-CONTAINING PROTEIN-RELATED"/>
    <property type="match status" value="1"/>
</dbReference>
<evidence type="ECO:0000313" key="6">
    <source>
        <dbReference type="EMBL" id="MCQ4040698.1"/>
    </source>
</evidence>
<comment type="similarity">
    <text evidence="1">Belongs to the AB hydrolase superfamily.</text>
</comment>
<reference evidence="6 7" key="1">
    <citation type="submission" date="2022-06" db="EMBL/GenBank/DDBJ databases">
        <title>Draft genome sequence of type strain Streptomyces rubrisoli DSM 42083.</title>
        <authorList>
            <person name="Duangmal K."/>
            <person name="Klaysubun C."/>
        </authorList>
    </citation>
    <scope>NUCLEOTIDE SEQUENCE [LARGE SCALE GENOMIC DNA]</scope>
    <source>
        <strain evidence="6 7">DSM 42083</strain>
    </source>
</reference>